<dbReference type="GO" id="GO:0042834">
    <property type="term" value="F:peptidoglycan binding"/>
    <property type="evidence" value="ECO:0007669"/>
    <property type="project" value="InterPro"/>
</dbReference>
<dbReference type="SUPFAM" id="SSF110997">
    <property type="entry name" value="Sporulation related repeat"/>
    <property type="match status" value="1"/>
</dbReference>
<comment type="caution">
    <text evidence="1">The sequence shown here is derived from an EMBL/GenBank/DDBJ whole genome shotgun (WGS) entry which is preliminary data.</text>
</comment>
<dbReference type="InterPro" id="IPR036680">
    <property type="entry name" value="SPOR-like_sf"/>
</dbReference>
<dbReference type="EMBL" id="VSSQ01000512">
    <property type="protein sequence ID" value="MPL96492.1"/>
    <property type="molecule type" value="Genomic_DNA"/>
</dbReference>
<name>A0A644W1A0_9ZZZZ</name>
<proteinExistence type="predicted"/>
<gene>
    <name evidence="1" type="ORF">SDC9_42673</name>
</gene>
<sequence length="168" mass="18897">MKKLISLLFAASLIFALTGCDWVRSTLGMPTSDDLKEFRQLAEDTQKVKPETPAPDSITQDTIVPVQNIQKKEYAETAVPVDGMRFFVVAGSFEEEKNADKMAAYLSESGYKPIRLIFRNGFNVVASSGHKEMGEAYASLRNLLELDFSPEDIWIYDALKQKLHTEIK</sequence>
<reference evidence="1" key="1">
    <citation type="submission" date="2019-08" db="EMBL/GenBank/DDBJ databases">
        <authorList>
            <person name="Kucharzyk K."/>
            <person name="Murdoch R.W."/>
            <person name="Higgins S."/>
            <person name="Loffler F."/>
        </authorList>
    </citation>
    <scope>NUCLEOTIDE SEQUENCE</scope>
</reference>
<dbReference type="PROSITE" id="PS51257">
    <property type="entry name" value="PROKAR_LIPOPROTEIN"/>
    <property type="match status" value="1"/>
</dbReference>
<accession>A0A644W1A0</accession>
<evidence type="ECO:0008006" key="2">
    <source>
        <dbReference type="Google" id="ProtNLM"/>
    </source>
</evidence>
<organism evidence="1">
    <name type="scientific">bioreactor metagenome</name>
    <dbReference type="NCBI Taxonomy" id="1076179"/>
    <lineage>
        <taxon>unclassified sequences</taxon>
        <taxon>metagenomes</taxon>
        <taxon>ecological metagenomes</taxon>
    </lineage>
</organism>
<evidence type="ECO:0000313" key="1">
    <source>
        <dbReference type="EMBL" id="MPL96492.1"/>
    </source>
</evidence>
<dbReference type="AlphaFoldDB" id="A0A644W1A0"/>
<protein>
    <recommendedName>
        <fullName evidence="2">SPOR domain-containing protein</fullName>
    </recommendedName>
</protein>